<dbReference type="SUPFAM" id="SSF88713">
    <property type="entry name" value="Glycoside hydrolase/deacetylase"/>
    <property type="match status" value="1"/>
</dbReference>
<dbReference type="PANTHER" id="PTHR43123">
    <property type="entry name" value="POLYSACCHARIDE DEACETYLASE-RELATED"/>
    <property type="match status" value="1"/>
</dbReference>
<dbReference type="InterPro" id="IPR011330">
    <property type="entry name" value="Glyco_hydro/deAcase_b/a-brl"/>
</dbReference>
<organism evidence="1 2">
    <name type="scientific">Niveomyces insectorum RCEF 264</name>
    <dbReference type="NCBI Taxonomy" id="1081102"/>
    <lineage>
        <taxon>Eukaryota</taxon>
        <taxon>Fungi</taxon>
        <taxon>Dikarya</taxon>
        <taxon>Ascomycota</taxon>
        <taxon>Pezizomycotina</taxon>
        <taxon>Sordariomycetes</taxon>
        <taxon>Hypocreomycetidae</taxon>
        <taxon>Hypocreales</taxon>
        <taxon>Cordycipitaceae</taxon>
        <taxon>Niveomyces</taxon>
    </lineage>
</organism>
<evidence type="ECO:0000313" key="1">
    <source>
        <dbReference type="EMBL" id="OAA58127.1"/>
    </source>
</evidence>
<dbReference type="Gene3D" id="3.20.20.370">
    <property type="entry name" value="Glycoside hydrolase/deacetylase"/>
    <property type="match status" value="1"/>
</dbReference>
<keyword evidence="2" id="KW-1185">Reference proteome</keyword>
<sequence>MAEEGLLYDPATTNDDRPYFAAVSGRPMLVLPYAFDTNDAHFWGGQSGPGYTGATNSFGYLKDPFDVLYRESDESATMMSVGLHARIVRPGRVASIIRFLEYVRTKDGVWIAKRNDIAAHFAREFAPANTWNLDAIASLS</sequence>
<accession>A0A167QZG5</accession>
<dbReference type="STRING" id="1081102.A0A167QZG5"/>
<comment type="caution">
    <text evidence="1">The sequence shown here is derived from an EMBL/GenBank/DDBJ whole genome shotgun (WGS) entry which is preliminary data.</text>
</comment>
<dbReference type="AlphaFoldDB" id="A0A167QZG5"/>
<keyword evidence="1" id="KW-0378">Hydrolase</keyword>
<proteinExistence type="predicted"/>
<reference evidence="1 2" key="1">
    <citation type="journal article" date="2016" name="Genome Biol. Evol.">
        <title>Divergent and convergent evolution of fungal pathogenicity.</title>
        <authorList>
            <person name="Shang Y."/>
            <person name="Xiao G."/>
            <person name="Zheng P."/>
            <person name="Cen K."/>
            <person name="Zhan S."/>
            <person name="Wang C."/>
        </authorList>
    </citation>
    <scope>NUCLEOTIDE SEQUENCE [LARGE SCALE GENOMIC DNA]</scope>
    <source>
        <strain evidence="1 2">RCEF 264</strain>
    </source>
</reference>
<name>A0A167QZG5_9HYPO</name>
<protein>
    <submittedName>
        <fullName evidence="1">Glycoside hydrolase/deacetylase, beta/alpha-barrel</fullName>
    </submittedName>
</protein>
<dbReference type="GO" id="GO:0016787">
    <property type="term" value="F:hydrolase activity"/>
    <property type="evidence" value="ECO:0007669"/>
    <property type="project" value="UniProtKB-KW"/>
</dbReference>
<dbReference type="EMBL" id="AZHD01000013">
    <property type="protein sequence ID" value="OAA58127.1"/>
    <property type="molecule type" value="Genomic_DNA"/>
</dbReference>
<dbReference type="Proteomes" id="UP000076874">
    <property type="component" value="Unassembled WGS sequence"/>
</dbReference>
<dbReference type="OrthoDB" id="9970124at2759"/>
<gene>
    <name evidence="1" type="ORF">SPI_07012</name>
</gene>
<dbReference type="PANTHER" id="PTHR43123:SF1">
    <property type="entry name" value="POLYSACCHARIDE DEACETYLASE-RELATED"/>
    <property type="match status" value="1"/>
</dbReference>
<evidence type="ECO:0000313" key="2">
    <source>
        <dbReference type="Proteomes" id="UP000076874"/>
    </source>
</evidence>
<dbReference type="GO" id="GO:0005975">
    <property type="term" value="P:carbohydrate metabolic process"/>
    <property type="evidence" value="ECO:0007669"/>
    <property type="project" value="InterPro"/>
</dbReference>